<evidence type="ECO:0000256" key="1">
    <source>
        <dbReference type="SAM" id="SignalP"/>
    </source>
</evidence>
<organism evidence="2 3">
    <name type="scientific">Candidatus Accumulibacter phosphatis</name>
    <dbReference type="NCBI Taxonomy" id="327160"/>
    <lineage>
        <taxon>Bacteria</taxon>
        <taxon>Pseudomonadati</taxon>
        <taxon>Pseudomonadota</taxon>
        <taxon>Betaproteobacteria</taxon>
        <taxon>Candidatus Accumulibacter</taxon>
    </lineage>
</organism>
<evidence type="ECO:0008006" key="4">
    <source>
        <dbReference type="Google" id="ProtNLM"/>
    </source>
</evidence>
<evidence type="ECO:0000313" key="2">
    <source>
        <dbReference type="EMBL" id="NMQ29765.1"/>
    </source>
</evidence>
<protein>
    <recommendedName>
        <fullName evidence="4">PEP-CTERM sorting domain-containing protein</fullName>
    </recommendedName>
</protein>
<sequence>MIAKKLLGCSLAAVLAWDVNATVVTYETTSLGAGAWQYDYSVTNNTLLSPIEEVTIYFSLDLYSDLLSVGQPLNWGNVVVQPDPSVPADGFLDSLTLSAAILPGQTLAPFSVQFTWLGSGAPGSQFFEVVDPVTFTAMDSGTTTVFFAVAQCVGTRDDTSCRAWLCGPVAVIAESRVI</sequence>
<keyword evidence="1" id="KW-0732">Signal</keyword>
<proteinExistence type="predicted"/>
<dbReference type="RefSeq" id="WP_169068218.1">
    <property type="nucleotide sequence ID" value="NZ_SPMY01000068.1"/>
</dbReference>
<dbReference type="EMBL" id="SPMY01000068">
    <property type="protein sequence ID" value="NMQ29765.1"/>
    <property type="molecule type" value="Genomic_DNA"/>
</dbReference>
<keyword evidence="3" id="KW-1185">Reference proteome</keyword>
<reference evidence="2 3" key="1">
    <citation type="submission" date="2019-03" db="EMBL/GenBank/DDBJ databases">
        <title>Metabolic reconstructions from genomes of highly enriched 'Candidatus Accumulibacter' and 'Candidatus Competibacter' bioreactor populations.</title>
        <authorList>
            <person name="Annavajhala M.K."/>
            <person name="Welles L."/>
            <person name="Abbas B."/>
            <person name="Sorokin D."/>
            <person name="Park H."/>
            <person name="Van Loosdrecht M."/>
            <person name="Chandran K."/>
        </authorList>
    </citation>
    <scope>NUCLEOTIDE SEQUENCE [LARGE SCALE GENOMIC DNA]</scope>
    <source>
        <strain evidence="2 3">SBR_S</strain>
    </source>
</reference>
<dbReference type="Proteomes" id="UP000749010">
    <property type="component" value="Unassembled WGS sequence"/>
</dbReference>
<gene>
    <name evidence="2" type="ORF">E4Q23_19550</name>
</gene>
<feature type="signal peptide" evidence="1">
    <location>
        <begin position="1"/>
        <end position="21"/>
    </location>
</feature>
<name>A0ABX1U242_9PROT</name>
<accession>A0ABX1U242</accession>
<feature type="chain" id="PRO_5045893174" description="PEP-CTERM sorting domain-containing protein" evidence="1">
    <location>
        <begin position="22"/>
        <end position="178"/>
    </location>
</feature>
<comment type="caution">
    <text evidence="2">The sequence shown here is derived from an EMBL/GenBank/DDBJ whole genome shotgun (WGS) entry which is preliminary data.</text>
</comment>
<evidence type="ECO:0000313" key="3">
    <source>
        <dbReference type="Proteomes" id="UP000749010"/>
    </source>
</evidence>